<feature type="transmembrane region" description="Helical" evidence="7">
    <location>
        <begin position="56"/>
        <end position="74"/>
    </location>
</feature>
<protein>
    <recommendedName>
        <fullName evidence="8">Major facilitator superfamily (MFS) profile domain-containing protein</fullName>
    </recommendedName>
</protein>
<dbReference type="AlphaFoldDB" id="A0A5P9QBA0"/>
<dbReference type="Pfam" id="PF07690">
    <property type="entry name" value="MFS_1"/>
    <property type="match status" value="1"/>
</dbReference>
<dbReference type="RefSeq" id="WP_051136476.1">
    <property type="nucleotide sequence ID" value="NZ_BAABIH010000017.1"/>
</dbReference>
<evidence type="ECO:0000313" key="10">
    <source>
        <dbReference type="Proteomes" id="UP000326702"/>
    </source>
</evidence>
<dbReference type="SUPFAM" id="SSF103473">
    <property type="entry name" value="MFS general substrate transporter"/>
    <property type="match status" value="1"/>
</dbReference>
<dbReference type="InterPro" id="IPR020846">
    <property type="entry name" value="MFS_dom"/>
</dbReference>
<dbReference type="InterPro" id="IPR036259">
    <property type="entry name" value="MFS_trans_sf"/>
</dbReference>
<evidence type="ECO:0000256" key="5">
    <source>
        <dbReference type="ARBA" id="ARBA00022989"/>
    </source>
</evidence>
<evidence type="ECO:0000256" key="3">
    <source>
        <dbReference type="ARBA" id="ARBA00022475"/>
    </source>
</evidence>
<dbReference type="PROSITE" id="PS50850">
    <property type="entry name" value="MFS"/>
    <property type="match status" value="1"/>
</dbReference>
<feature type="transmembrane region" description="Helical" evidence="7">
    <location>
        <begin position="226"/>
        <end position="249"/>
    </location>
</feature>
<dbReference type="PROSITE" id="PS00216">
    <property type="entry name" value="SUGAR_TRANSPORT_1"/>
    <property type="match status" value="1"/>
</dbReference>
<feature type="transmembrane region" description="Helical" evidence="7">
    <location>
        <begin position="179"/>
        <end position="197"/>
    </location>
</feature>
<dbReference type="OrthoDB" id="5242249at2"/>
<accession>A0A5P9QBA0</accession>
<dbReference type="InterPro" id="IPR011701">
    <property type="entry name" value="MFS"/>
</dbReference>
<reference evidence="9 10" key="1">
    <citation type="submission" date="2019-10" db="EMBL/GenBank/DDBJ databases">
        <title>Genome sequence of Luteimicrobium xylanilyticum HY-24.</title>
        <authorList>
            <person name="Kim D.Y."/>
            <person name="Park H.-Y."/>
        </authorList>
    </citation>
    <scope>NUCLEOTIDE SEQUENCE [LARGE SCALE GENOMIC DNA]</scope>
    <source>
        <strain evidence="9 10">HY-24</strain>
    </source>
</reference>
<keyword evidence="6 7" id="KW-0472">Membrane</keyword>
<dbReference type="EMBL" id="CP045529">
    <property type="protein sequence ID" value="QFU98731.1"/>
    <property type="molecule type" value="Genomic_DNA"/>
</dbReference>
<feature type="transmembrane region" description="Helical" evidence="7">
    <location>
        <begin position="319"/>
        <end position="339"/>
    </location>
</feature>
<feature type="transmembrane region" description="Helical" evidence="7">
    <location>
        <begin position="261"/>
        <end position="281"/>
    </location>
</feature>
<keyword evidence="10" id="KW-1185">Reference proteome</keyword>
<evidence type="ECO:0000259" key="8">
    <source>
        <dbReference type="PROSITE" id="PS50850"/>
    </source>
</evidence>
<dbReference type="Gene3D" id="1.20.1250.20">
    <property type="entry name" value="MFS general substrate transporter like domains"/>
    <property type="match status" value="1"/>
</dbReference>
<dbReference type="GO" id="GO:0005886">
    <property type="term" value="C:plasma membrane"/>
    <property type="evidence" value="ECO:0007669"/>
    <property type="project" value="UniProtKB-SubCell"/>
</dbReference>
<feature type="transmembrane region" description="Helical" evidence="7">
    <location>
        <begin position="293"/>
        <end position="313"/>
    </location>
</feature>
<name>A0A5P9QBA0_9MICO</name>
<feature type="transmembrane region" description="Helical" evidence="7">
    <location>
        <begin position="154"/>
        <end position="173"/>
    </location>
</feature>
<evidence type="ECO:0000313" key="9">
    <source>
        <dbReference type="EMBL" id="QFU98731.1"/>
    </source>
</evidence>
<dbReference type="InterPro" id="IPR005829">
    <property type="entry name" value="Sugar_transporter_CS"/>
</dbReference>
<evidence type="ECO:0000256" key="1">
    <source>
        <dbReference type="ARBA" id="ARBA00004651"/>
    </source>
</evidence>
<sequence length="408" mass="41480">MSAAEAGSEPGRPARAAGSAWRLVAPAMFAVAWAGNEFTPLLVLYKRLNGYGTGTVDVLLGAYVLGIVPALLLGGPLSDRYGRRPLFLPAPFLAMAGSLVLAFGHSQVGLLFAGRVLCGVALGLTMAVGTSWVVELSRREPGADAGAGARRASLSLTAGFALGAGVAAALAQWGPWPRSTPFLVNVAVTAGPAVLALRAPETRAAVRSSARLVDDLRVPSALHRRFVRVVVPMGPWVFGCAASAYAVVPTVTTALATGWDVAYSGLLCLVGLGCGAVVQSLARPIVARGSGRAIGAGLVLVATGMVLAAWTVARPHLALAVLTAVVLGCAYGLLLVAGLTEVQRIAGPDDLAGLTAVYYTLTYVGFFVPVVLAVLAVHVSYAALFAAGVVVAGVCLAVVATGRARPAR</sequence>
<organism evidence="9 10">
    <name type="scientific">Luteimicrobium xylanilyticum</name>
    <dbReference type="NCBI Taxonomy" id="1133546"/>
    <lineage>
        <taxon>Bacteria</taxon>
        <taxon>Bacillati</taxon>
        <taxon>Actinomycetota</taxon>
        <taxon>Actinomycetes</taxon>
        <taxon>Micrococcales</taxon>
        <taxon>Luteimicrobium</taxon>
    </lineage>
</organism>
<evidence type="ECO:0000256" key="4">
    <source>
        <dbReference type="ARBA" id="ARBA00022692"/>
    </source>
</evidence>
<feature type="transmembrane region" description="Helical" evidence="7">
    <location>
        <begin position="381"/>
        <end position="402"/>
    </location>
</feature>
<evidence type="ECO:0000256" key="2">
    <source>
        <dbReference type="ARBA" id="ARBA00022448"/>
    </source>
</evidence>
<dbReference type="InterPro" id="IPR050171">
    <property type="entry name" value="MFS_Transporters"/>
</dbReference>
<dbReference type="KEGG" id="lxl:KDY119_02250"/>
<evidence type="ECO:0000256" key="6">
    <source>
        <dbReference type="ARBA" id="ARBA00023136"/>
    </source>
</evidence>
<comment type="subcellular location">
    <subcellularLocation>
        <location evidence="1">Cell membrane</location>
        <topology evidence="1">Multi-pass membrane protein</topology>
    </subcellularLocation>
</comment>
<feature type="domain" description="Major facilitator superfamily (MFS) profile" evidence="8">
    <location>
        <begin position="1"/>
        <end position="405"/>
    </location>
</feature>
<dbReference type="PANTHER" id="PTHR23517">
    <property type="entry name" value="RESISTANCE PROTEIN MDTM, PUTATIVE-RELATED-RELATED"/>
    <property type="match status" value="1"/>
</dbReference>
<gene>
    <name evidence="9" type="ORF">KDY119_02250</name>
</gene>
<evidence type="ECO:0000256" key="7">
    <source>
        <dbReference type="SAM" id="Phobius"/>
    </source>
</evidence>
<feature type="transmembrane region" description="Helical" evidence="7">
    <location>
        <begin position="351"/>
        <end position="375"/>
    </location>
</feature>
<keyword evidence="4 7" id="KW-0812">Transmembrane</keyword>
<dbReference type="GO" id="GO:0022857">
    <property type="term" value="F:transmembrane transporter activity"/>
    <property type="evidence" value="ECO:0007669"/>
    <property type="project" value="InterPro"/>
</dbReference>
<proteinExistence type="predicted"/>
<feature type="transmembrane region" description="Helical" evidence="7">
    <location>
        <begin position="20"/>
        <end position="36"/>
    </location>
</feature>
<feature type="transmembrane region" description="Helical" evidence="7">
    <location>
        <begin position="110"/>
        <end position="134"/>
    </location>
</feature>
<keyword evidence="3" id="KW-1003">Cell membrane</keyword>
<dbReference type="Proteomes" id="UP000326702">
    <property type="component" value="Chromosome"/>
</dbReference>
<keyword evidence="5 7" id="KW-1133">Transmembrane helix</keyword>
<keyword evidence="2" id="KW-0813">Transport</keyword>
<feature type="transmembrane region" description="Helical" evidence="7">
    <location>
        <begin position="86"/>
        <end position="104"/>
    </location>
</feature>